<evidence type="ECO:0000256" key="1">
    <source>
        <dbReference type="ARBA" id="ARBA00004123"/>
    </source>
</evidence>
<comment type="caution">
    <text evidence="3">The sequence shown here is derived from an EMBL/GenBank/DDBJ whole genome shotgun (WGS) entry which is preliminary data.</text>
</comment>
<dbReference type="EMBL" id="CAKOGL010000026">
    <property type="protein sequence ID" value="CAH2103273.1"/>
    <property type="molecule type" value="Genomic_DNA"/>
</dbReference>
<gene>
    <name evidence="3" type="ORF">EEDITHA_LOCUS17811</name>
</gene>
<name>A0AAU9UVQ1_EUPED</name>
<dbReference type="Gene3D" id="1.10.10.60">
    <property type="entry name" value="Homeodomain-like"/>
    <property type="match status" value="1"/>
</dbReference>
<dbReference type="GO" id="GO:0005634">
    <property type="term" value="C:nucleus"/>
    <property type="evidence" value="ECO:0007669"/>
    <property type="project" value="UniProtKB-SubCell"/>
</dbReference>
<evidence type="ECO:0000313" key="3">
    <source>
        <dbReference type="EMBL" id="CAH2103273.1"/>
    </source>
</evidence>
<evidence type="ECO:0000313" key="4">
    <source>
        <dbReference type="Proteomes" id="UP001153954"/>
    </source>
</evidence>
<dbReference type="AlphaFoldDB" id="A0AAU9UVQ1"/>
<accession>A0AAU9UVQ1</accession>
<dbReference type="GO" id="GO:0003677">
    <property type="term" value="F:DNA binding"/>
    <property type="evidence" value="ECO:0007669"/>
    <property type="project" value="InterPro"/>
</dbReference>
<keyword evidence="4" id="KW-1185">Reference proteome</keyword>
<dbReference type="Pfam" id="PF05225">
    <property type="entry name" value="HTH_psq"/>
    <property type="match status" value="1"/>
</dbReference>
<dbReference type="SUPFAM" id="SSF46689">
    <property type="entry name" value="Homeodomain-like"/>
    <property type="match status" value="1"/>
</dbReference>
<dbReference type="Proteomes" id="UP001153954">
    <property type="component" value="Unassembled WGS sequence"/>
</dbReference>
<proteinExistence type="predicted"/>
<evidence type="ECO:0000259" key="2">
    <source>
        <dbReference type="Pfam" id="PF05225"/>
    </source>
</evidence>
<reference evidence="3" key="1">
    <citation type="submission" date="2022-03" db="EMBL/GenBank/DDBJ databases">
        <authorList>
            <person name="Tunstrom K."/>
        </authorList>
    </citation>
    <scope>NUCLEOTIDE SEQUENCE</scope>
</reference>
<dbReference type="InterPro" id="IPR009057">
    <property type="entry name" value="Homeodomain-like_sf"/>
</dbReference>
<feature type="domain" description="HTH psq-type" evidence="2">
    <location>
        <begin position="17"/>
        <end position="56"/>
    </location>
</feature>
<sequence length="92" mass="10372">MPRNYSRTTTRQNWDVEQLKKAIMSVSEGSFGYLKTSQVYGVPKSTLQDRVTKYHIITSNMPSIIPTTPSSSRPVNSNYLVSPSDKICLCLK</sequence>
<organism evidence="3 4">
    <name type="scientific">Euphydryas editha</name>
    <name type="common">Edith's checkerspot</name>
    <dbReference type="NCBI Taxonomy" id="104508"/>
    <lineage>
        <taxon>Eukaryota</taxon>
        <taxon>Metazoa</taxon>
        <taxon>Ecdysozoa</taxon>
        <taxon>Arthropoda</taxon>
        <taxon>Hexapoda</taxon>
        <taxon>Insecta</taxon>
        <taxon>Pterygota</taxon>
        <taxon>Neoptera</taxon>
        <taxon>Endopterygota</taxon>
        <taxon>Lepidoptera</taxon>
        <taxon>Glossata</taxon>
        <taxon>Ditrysia</taxon>
        <taxon>Papilionoidea</taxon>
        <taxon>Nymphalidae</taxon>
        <taxon>Nymphalinae</taxon>
        <taxon>Euphydryas</taxon>
    </lineage>
</organism>
<dbReference type="InterPro" id="IPR007889">
    <property type="entry name" value="HTH_Psq"/>
</dbReference>
<protein>
    <recommendedName>
        <fullName evidence="2">HTH psq-type domain-containing protein</fullName>
    </recommendedName>
</protein>
<comment type="subcellular location">
    <subcellularLocation>
        <location evidence="1">Nucleus</location>
    </subcellularLocation>
</comment>